<dbReference type="Proteomes" id="UP001430953">
    <property type="component" value="Unassembled WGS sequence"/>
</dbReference>
<keyword evidence="3" id="KW-1185">Reference proteome</keyword>
<gene>
    <name evidence="2" type="ORF">PUN28_014029</name>
</gene>
<name>A0AAW2F5P0_9HYME</name>
<evidence type="ECO:0000313" key="2">
    <source>
        <dbReference type="EMBL" id="KAL0110793.1"/>
    </source>
</evidence>
<evidence type="ECO:0000313" key="3">
    <source>
        <dbReference type="Proteomes" id="UP001430953"/>
    </source>
</evidence>
<evidence type="ECO:0000256" key="1">
    <source>
        <dbReference type="SAM" id="MobiDB-lite"/>
    </source>
</evidence>
<accession>A0AAW2F5P0</accession>
<protein>
    <submittedName>
        <fullName evidence="2">Uncharacterized protein</fullName>
    </submittedName>
</protein>
<dbReference type="EMBL" id="JADYXP020000014">
    <property type="protein sequence ID" value="KAL0110793.1"/>
    <property type="molecule type" value="Genomic_DNA"/>
</dbReference>
<dbReference type="AlphaFoldDB" id="A0AAW2F5P0"/>
<reference evidence="2 3" key="1">
    <citation type="submission" date="2023-03" db="EMBL/GenBank/DDBJ databases">
        <title>High recombination rates correlate with genetic variation in Cardiocondyla obscurior ants.</title>
        <authorList>
            <person name="Errbii M."/>
        </authorList>
    </citation>
    <scope>NUCLEOTIDE SEQUENCE [LARGE SCALE GENOMIC DNA]</scope>
    <source>
        <strain evidence="2">Alpha-2009</strain>
        <tissue evidence="2">Whole body</tissue>
    </source>
</reference>
<sequence>MPTIRQIVDCLVATRPTRACGPRLPLSAVNSNRITNDFNQDISMAASNKSNNNESAESYQNVRNSYHDHSYM</sequence>
<feature type="region of interest" description="Disordered" evidence="1">
    <location>
        <begin position="46"/>
        <end position="72"/>
    </location>
</feature>
<comment type="caution">
    <text evidence="2">The sequence shown here is derived from an EMBL/GenBank/DDBJ whole genome shotgun (WGS) entry which is preliminary data.</text>
</comment>
<feature type="compositionally biased region" description="Low complexity" evidence="1">
    <location>
        <begin position="46"/>
        <end position="58"/>
    </location>
</feature>
<proteinExistence type="predicted"/>
<organism evidence="2 3">
    <name type="scientific">Cardiocondyla obscurior</name>
    <dbReference type="NCBI Taxonomy" id="286306"/>
    <lineage>
        <taxon>Eukaryota</taxon>
        <taxon>Metazoa</taxon>
        <taxon>Ecdysozoa</taxon>
        <taxon>Arthropoda</taxon>
        <taxon>Hexapoda</taxon>
        <taxon>Insecta</taxon>
        <taxon>Pterygota</taxon>
        <taxon>Neoptera</taxon>
        <taxon>Endopterygota</taxon>
        <taxon>Hymenoptera</taxon>
        <taxon>Apocrita</taxon>
        <taxon>Aculeata</taxon>
        <taxon>Formicoidea</taxon>
        <taxon>Formicidae</taxon>
        <taxon>Myrmicinae</taxon>
        <taxon>Cardiocondyla</taxon>
    </lineage>
</organism>